<feature type="signal peptide" evidence="1">
    <location>
        <begin position="1"/>
        <end position="27"/>
    </location>
</feature>
<organism evidence="2 3">
    <name type="scientific">Ascobolus immersus RN42</name>
    <dbReference type="NCBI Taxonomy" id="1160509"/>
    <lineage>
        <taxon>Eukaryota</taxon>
        <taxon>Fungi</taxon>
        <taxon>Dikarya</taxon>
        <taxon>Ascomycota</taxon>
        <taxon>Pezizomycotina</taxon>
        <taxon>Pezizomycetes</taxon>
        <taxon>Pezizales</taxon>
        <taxon>Ascobolaceae</taxon>
        <taxon>Ascobolus</taxon>
    </lineage>
</organism>
<accession>A0A3N4I537</accession>
<dbReference type="Proteomes" id="UP000275078">
    <property type="component" value="Unassembled WGS sequence"/>
</dbReference>
<evidence type="ECO:0000313" key="2">
    <source>
        <dbReference type="EMBL" id="RPA81203.1"/>
    </source>
</evidence>
<gene>
    <name evidence="2" type="ORF">BJ508DRAFT_115435</name>
</gene>
<dbReference type="EMBL" id="ML119681">
    <property type="protein sequence ID" value="RPA81203.1"/>
    <property type="molecule type" value="Genomic_DNA"/>
</dbReference>
<evidence type="ECO:0000256" key="1">
    <source>
        <dbReference type="SAM" id="SignalP"/>
    </source>
</evidence>
<feature type="chain" id="PRO_5018151190" description="Secreted protein" evidence="1">
    <location>
        <begin position="28"/>
        <end position="75"/>
    </location>
</feature>
<proteinExistence type="predicted"/>
<keyword evidence="1" id="KW-0732">Signal</keyword>
<evidence type="ECO:0008006" key="4">
    <source>
        <dbReference type="Google" id="ProtNLM"/>
    </source>
</evidence>
<reference evidence="2 3" key="1">
    <citation type="journal article" date="2018" name="Nat. Ecol. Evol.">
        <title>Pezizomycetes genomes reveal the molecular basis of ectomycorrhizal truffle lifestyle.</title>
        <authorList>
            <person name="Murat C."/>
            <person name="Payen T."/>
            <person name="Noel B."/>
            <person name="Kuo A."/>
            <person name="Morin E."/>
            <person name="Chen J."/>
            <person name="Kohler A."/>
            <person name="Krizsan K."/>
            <person name="Balestrini R."/>
            <person name="Da Silva C."/>
            <person name="Montanini B."/>
            <person name="Hainaut M."/>
            <person name="Levati E."/>
            <person name="Barry K.W."/>
            <person name="Belfiori B."/>
            <person name="Cichocki N."/>
            <person name="Clum A."/>
            <person name="Dockter R.B."/>
            <person name="Fauchery L."/>
            <person name="Guy J."/>
            <person name="Iotti M."/>
            <person name="Le Tacon F."/>
            <person name="Lindquist E.A."/>
            <person name="Lipzen A."/>
            <person name="Malagnac F."/>
            <person name="Mello A."/>
            <person name="Molinier V."/>
            <person name="Miyauchi S."/>
            <person name="Poulain J."/>
            <person name="Riccioni C."/>
            <person name="Rubini A."/>
            <person name="Sitrit Y."/>
            <person name="Splivallo R."/>
            <person name="Traeger S."/>
            <person name="Wang M."/>
            <person name="Zifcakova L."/>
            <person name="Wipf D."/>
            <person name="Zambonelli A."/>
            <person name="Paolocci F."/>
            <person name="Nowrousian M."/>
            <person name="Ottonello S."/>
            <person name="Baldrian P."/>
            <person name="Spatafora J.W."/>
            <person name="Henrissat B."/>
            <person name="Nagy L.G."/>
            <person name="Aury J.M."/>
            <person name="Wincker P."/>
            <person name="Grigoriev I.V."/>
            <person name="Bonfante P."/>
            <person name="Martin F.M."/>
        </authorList>
    </citation>
    <scope>NUCLEOTIDE SEQUENCE [LARGE SCALE GENOMIC DNA]</scope>
    <source>
        <strain evidence="2 3">RN42</strain>
    </source>
</reference>
<evidence type="ECO:0000313" key="3">
    <source>
        <dbReference type="Proteomes" id="UP000275078"/>
    </source>
</evidence>
<sequence>MKACHPPALHSLLEIALSSFCITGSWTCIMPKASVDTPTFSQTKALYPPTRTSSIRRFLRSAVASLDGSLGERRS</sequence>
<protein>
    <recommendedName>
        <fullName evidence="4">Secreted protein</fullName>
    </recommendedName>
</protein>
<name>A0A3N4I537_ASCIM</name>
<keyword evidence="3" id="KW-1185">Reference proteome</keyword>
<dbReference type="AlphaFoldDB" id="A0A3N4I537"/>